<sequence>MTRPAHARPNGPTGAPEALRDDVLLDAAHSGDAEAFGVLRDRYHGTALAVARSRTGGAEEAEGVAAAALGRIEQIVGEGGGPRAFLGAFVVWMVGREADGGTRPVALPDDPADPASLVRVFSGLPAEWQGFLWRTEVLGQSARRASAALGLGAVAAAGLHRDMVRGLRGLYGQAAADRTAGPDCAEFSAELPHFVRGTRGQRSRRDVKAHLDGCARCTAEYLSRQDIGTGLRTWTLPVLAGLPLWGTESLELTNLIAAAGAGTVPAAGAGATTGAAAAGAGAPVGAAAGAAAGGAAVGAGASRTRPEDAPGTSPWSSRRTKVLLGAGALATAVAVAAVGVSGGGDPVPAADSLAAERAPRTAEDLEKPRADGPAAGAEQEDDDESGAGVSAAERDGSPSGSDEAAAGQAPGDAPAGVPQDGAGPEAAALVADAGRSDDDQAGAGRSADDAGVAAAAGGVPGPSADEGATLPRSGAERPASAPGGDRAPETGTPGAASGDGAGAARDASSGDAPTSAPPARRADAPATAPTPARGAGTPSPVPSVLTPGPAVDASPAPFKAPAPPARTAGPPSDPTGSDAAPGRRHAQQGAGAPGGRYAERGPRHRGTSWDEDGSRERKHSGRHGRDHQRGSDGAPGRSGGHANEGEGRSHR</sequence>
<organism evidence="3 4">
    <name type="scientific">Kocuria rosea</name>
    <name type="common">Deinococcus erythromyxa</name>
    <name type="synonym">Micrococcus rubens</name>
    <dbReference type="NCBI Taxonomy" id="1275"/>
    <lineage>
        <taxon>Bacteria</taxon>
        <taxon>Bacillati</taxon>
        <taxon>Actinomycetota</taxon>
        <taxon>Actinomycetes</taxon>
        <taxon>Micrococcales</taxon>
        <taxon>Micrococcaceae</taxon>
        <taxon>Kocuria</taxon>
    </lineage>
</organism>
<protein>
    <recommendedName>
        <fullName evidence="2">Putative zinc-finger domain-containing protein</fullName>
    </recommendedName>
</protein>
<feature type="region of interest" description="Disordered" evidence="1">
    <location>
        <begin position="298"/>
        <end position="318"/>
    </location>
</feature>
<feature type="region of interest" description="Disordered" evidence="1">
    <location>
        <begin position="349"/>
        <end position="651"/>
    </location>
</feature>
<feature type="domain" description="Putative zinc-finger" evidence="2">
    <location>
        <begin position="184"/>
        <end position="217"/>
    </location>
</feature>
<feature type="compositionally biased region" description="Low complexity" evidence="1">
    <location>
        <begin position="494"/>
        <end position="538"/>
    </location>
</feature>
<name>A0A4R5YTY3_KOCRO</name>
<evidence type="ECO:0000256" key="1">
    <source>
        <dbReference type="SAM" id="MobiDB-lite"/>
    </source>
</evidence>
<feature type="compositionally biased region" description="Basic and acidic residues" evidence="1">
    <location>
        <begin position="357"/>
        <end position="370"/>
    </location>
</feature>
<dbReference type="AlphaFoldDB" id="A0A4R5YTY3"/>
<evidence type="ECO:0000313" key="3">
    <source>
        <dbReference type="EMBL" id="TDL47080.1"/>
    </source>
</evidence>
<dbReference type="Proteomes" id="UP000295163">
    <property type="component" value="Unassembled WGS sequence"/>
</dbReference>
<evidence type="ECO:0000259" key="2">
    <source>
        <dbReference type="Pfam" id="PF13490"/>
    </source>
</evidence>
<accession>A0A4R5YTY3</accession>
<reference evidence="3 4" key="1">
    <citation type="submission" date="2019-03" db="EMBL/GenBank/DDBJ databases">
        <title>Genome Sequencing and Assembly of Various Microbes Isolated from Partially Reclaimed Soil and Acid Mine Drainage (AMD) Site.</title>
        <authorList>
            <person name="Steinbock B."/>
            <person name="Bechtold R."/>
            <person name="Sevigny J.L."/>
            <person name="Thomas D."/>
            <person name="Cuthill L.R."/>
            <person name="Aveiro Johannsen E.J."/>
            <person name="Thomas K."/>
            <person name="Ghosh A."/>
        </authorList>
    </citation>
    <scope>NUCLEOTIDE SEQUENCE [LARGE SCALE GENOMIC DNA]</scope>
    <source>
        <strain evidence="3 4">S-A3</strain>
    </source>
</reference>
<dbReference type="EMBL" id="SMZT01000001">
    <property type="protein sequence ID" value="TDL47080.1"/>
    <property type="molecule type" value="Genomic_DNA"/>
</dbReference>
<evidence type="ECO:0000313" key="4">
    <source>
        <dbReference type="Proteomes" id="UP000295163"/>
    </source>
</evidence>
<dbReference type="RefSeq" id="WP_133409292.1">
    <property type="nucleotide sequence ID" value="NZ_SMZT01000001.1"/>
</dbReference>
<feature type="compositionally biased region" description="Low complexity" evidence="1">
    <location>
        <begin position="404"/>
        <end position="424"/>
    </location>
</feature>
<gene>
    <name evidence="3" type="ORF">E2R59_03630</name>
</gene>
<proteinExistence type="predicted"/>
<feature type="compositionally biased region" description="Low complexity" evidence="1">
    <location>
        <begin position="441"/>
        <end position="465"/>
    </location>
</feature>
<dbReference type="InterPro" id="IPR027383">
    <property type="entry name" value="Znf_put"/>
</dbReference>
<dbReference type="Pfam" id="PF13490">
    <property type="entry name" value="zf-HC2"/>
    <property type="match status" value="1"/>
</dbReference>
<feature type="compositionally biased region" description="Basic residues" evidence="1">
    <location>
        <begin position="616"/>
        <end position="626"/>
    </location>
</feature>
<dbReference type="GeneID" id="64346491"/>
<comment type="caution">
    <text evidence="3">The sequence shown here is derived from an EMBL/GenBank/DDBJ whole genome shotgun (WGS) entry which is preliminary data.</text>
</comment>